<dbReference type="InterPro" id="IPR044256">
    <property type="entry name" value="HCF244-like"/>
</dbReference>
<keyword evidence="2" id="KW-0604">Photosystem II</keyword>
<dbReference type="InterPro" id="IPR036291">
    <property type="entry name" value="NAD(P)-bd_dom_sf"/>
</dbReference>
<keyword evidence="5" id="KW-1185">Reference proteome</keyword>
<sequence>MILVVGATGRLGGLIARTLLAQGKPVRILVRSGSSYESLVAAGAQPVTGDLKDPPSLRAACAGATAILTTANSMGRGGDDTVESVDRVGNRNLVEAASAEGVRRFVFTSVLGASPESAMPFVRAKGETEQRLRDSGMAWTVLQPDAVMDTWVPAVVGSPALAGQPVTVVGDGRRRHSFVAMRDVAAYAVAALDHRDAEGQTLLIGGPQALTWRDIVEVFEQELGHPVALRSVPPGQPVPGLPDFVAQLLAVLDSYDSHIDISRLASSYGVTPTSIADFARDSVAATPQQVG</sequence>
<keyword evidence="1" id="KW-0602">Photosynthesis</keyword>
<gene>
    <name evidence="4" type="ORF">EV137_7700</name>
</gene>
<dbReference type="Proteomes" id="UP000295060">
    <property type="component" value="Unassembled WGS sequence"/>
</dbReference>
<evidence type="ECO:0000313" key="5">
    <source>
        <dbReference type="Proteomes" id="UP000295060"/>
    </source>
</evidence>
<organism evidence="4 5">
    <name type="scientific">Kribbella pratensis</name>
    <dbReference type="NCBI Taxonomy" id="2512112"/>
    <lineage>
        <taxon>Bacteria</taxon>
        <taxon>Bacillati</taxon>
        <taxon>Actinomycetota</taxon>
        <taxon>Actinomycetes</taxon>
        <taxon>Propionibacteriales</taxon>
        <taxon>Kribbellaceae</taxon>
        <taxon>Kribbella</taxon>
    </lineage>
</organism>
<dbReference type="RefSeq" id="WP_134133008.1">
    <property type="nucleotide sequence ID" value="NZ_SODU01000005.1"/>
</dbReference>
<evidence type="ECO:0000256" key="1">
    <source>
        <dbReference type="ARBA" id="ARBA00022531"/>
    </source>
</evidence>
<name>A0ABY2F564_9ACTN</name>
<evidence type="ECO:0000259" key="3">
    <source>
        <dbReference type="Pfam" id="PF13460"/>
    </source>
</evidence>
<dbReference type="Gene3D" id="3.40.50.720">
    <property type="entry name" value="NAD(P)-binding Rossmann-like Domain"/>
    <property type="match status" value="1"/>
</dbReference>
<feature type="domain" description="NAD(P)-binding" evidence="3">
    <location>
        <begin position="6"/>
        <end position="194"/>
    </location>
</feature>
<dbReference type="CDD" id="cd05243">
    <property type="entry name" value="SDR_a5"/>
    <property type="match status" value="1"/>
</dbReference>
<accession>A0ABY2F564</accession>
<dbReference type="Pfam" id="PF13460">
    <property type="entry name" value="NAD_binding_10"/>
    <property type="match status" value="1"/>
</dbReference>
<proteinExistence type="predicted"/>
<dbReference type="PANTHER" id="PTHR47128">
    <property type="match status" value="1"/>
</dbReference>
<reference evidence="4 5" key="1">
    <citation type="submission" date="2019-03" db="EMBL/GenBank/DDBJ databases">
        <title>Genomic Encyclopedia of Type Strains, Phase III (KMG-III): the genomes of soil and plant-associated and newly described type strains.</title>
        <authorList>
            <person name="Whitman W."/>
        </authorList>
    </citation>
    <scope>NUCLEOTIDE SEQUENCE [LARGE SCALE GENOMIC DNA]</scope>
    <source>
        <strain evidence="4 5">VKMAc-2574</strain>
    </source>
</reference>
<evidence type="ECO:0000313" key="4">
    <source>
        <dbReference type="EMBL" id="TDW81691.1"/>
    </source>
</evidence>
<evidence type="ECO:0000256" key="2">
    <source>
        <dbReference type="ARBA" id="ARBA00023276"/>
    </source>
</evidence>
<comment type="caution">
    <text evidence="4">The sequence shown here is derived from an EMBL/GenBank/DDBJ whole genome shotgun (WGS) entry which is preliminary data.</text>
</comment>
<dbReference type="InterPro" id="IPR016040">
    <property type="entry name" value="NAD(P)-bd_dom"/>
</dbReference>
<dbReference type="PANTHER" id="PTHR47128:SF2">
    <property type="entry name" value="PROTEIN HIGH CHLOROPHYLL FLUORESCENCE PHENOTYPE 244, CHLOROPLASTIC"/>
    <property type="match status" value="1"/>
</dbReference>
<dbReference type="EMBL" id="SODU01000005">
    <property type="protein sequence ID" value="TDW81691.1"/>
    <property type="molecule type" value="Genomic_DNA"/>
</dbReference>
<dbReference type="SUPFAM" id="SSF51735">
    <property type="entry name" value="NAD(P)-binding Rossmann-fold domains"/>
    <property type="match status" value="1"/>
</dbReference>
<protein>
    <submittedName>
        <fullName evidence="4">NADH dehydrogenase</fullName>
    </submittedName>
</protein>